<keyword evidence="7" id="KW-1185">Reference proteome</keyword>
<reference evidence="6" key="2">
    <citation type="submission" date="2024-02" db="EMBL/GenBank/DDBJ databases">
        <authorList>
            <person name="Prathaban M."/>
            <person name="Mythili R."/>
            <person name="Sharmila Devi N."/>
            <person name="Sobanaa M."/>
            <person name="Prathiviraj R."/>
            <person name="Selvin J."/>
        </authorList>
    </citation>
    <scope>NUCLEOTIDE SEQUENCE</scope>
    <source>
        <strain evidence="6">MP1014</strain>
    </source>
</reference>
<evidence type="ECO:0000256" key="2">
    <source>
        <dbReference type="ARBA" id="ARBA00022692"/>
    </source>
</evidence>
<dbReference type="InterPro" id="IPR009003">
    <property type="entry name" value="Peptidase_S1_PA"/>
</dbReference>
<evidence type="ECO:0000256" key="5">
    <source>
        <dbReference type="SAM" id="Phobius"/>
    </source>
</evidence>
<feature type="transmembrane region" description="Helical" evidence="5">
    <location>
        <begin position="6"/>
        <end position="25"/>
    </location>
</feature>
<dbReference type="InterPro" id="IPR003825">
    <property type="entry name" value="Colicin-V_CvpA"/>
</dbReference>
<dbReference type="PRINTS" id="PR00834">
    <property type="entry name" value="PROTEASES2C"/>
</dbReference>
<sequence>MTPLDVVLVVLLVAALATGLTRGVLSTVGGLVGLVLGGAVAFLAVPVVVDALPVSEWRGAATVLLAVAVPLLGLSLGAGVGRRLRQQVDRTRAVPLERLLGGVASLLVAAVALSFVGSTIKATGTPVLAPAVSSSAVLRAIDAYTPAPVTRTLAQARAAVLDDGLPQLDGLLDPRRSRTVPAVDLADPALEASAQSVARVWGTAYECGTGVTGSGFVAAPDRVVTNAHVVAGVERPLVELPGRTAEEGRVVYYDPEADLAVVAVDGLDATPLTIAPALERGDAAVVQGYPYGGPFTSTGAEVLDAGGVRIPASDGTGTVERDVYALAATVHGGSSGGPVLSPDGEVVGVIFGQSQSDDELAYGVTSTELMPVAARLADLDDAVAPGRCAA</sequence>
<dbReference type="PANTHER" id="PTHR43019:SF23">
    <property type="entry name" value="PROTEASE DO-LIKE 5, CHLOROPLASTIC"/>
    <property type="match status" value="1"/>
</dbReference>
<dbReference type="EC" id="3.4.21.-" evidence="6"/>
<dbReference type="PANTHER" id="PTHR43019">
    <property type="entry name" value="SERINE ENDOPROTEASE DEGS"/>
    <property type="match status" value="1"/>
</dbReference>
<dbReference type="InterPro" id="IPR001940">
    <property type="entry name" value="Peptidase_S1C"/>
</dbReference>
<gene>
    <name evidence="6" type="ORF">V5O49_16660</name>
</gene>
<evidence type="ECO:0000256" key="3">
    <source>
        <dbReference type="ARBA" id="ARBA00022989"/>
    </source>
</evidence>
<dbReference type="NCBIfam" id="NF033740">
    <property type="entry name" value="MarP_fam_protase"/>
    <property type="match status" value="1"/>
</dbReference>
<proteinExistence type="predicted"/>
<keyword evidence="3 5" id="KW-1133">Transmembrane helix</keyword>
<organism evidence="6 7">
    <name type="scientific">Isoptericola haloaureus</name>
    <dbReference type="NCBI Taxonomy" id="1542902"/>
    <lineage>
        <taxon>Bacteria</taxon>
        <taxon>Bacillati</taxon>
        <taxon>Actinomycetota</taxon>
        <taxon>Actinomycetes</taxon>
        <taxon>Micrococcales</taxon>
        <taxon>Promicromonosporaceae</taxon>
        <taxon>Isoptericola</taxon>
    </lineage>
</organism>
<reference evidence="6" key="1">
    <citation type="journal article" date="2024" name="Antonie Van Leeuwenhoek">
        <title>Isoptericola haloaureus sp. nov., a dimorphic actinobacterium isolated from mangrove sediments of southeast India, implicating biosaline agricultural significance through nitrogen fixation and salt tolerance genes.</title>
        <authorList>
            <person name="Prathaban M."/>
            <person name="Prathiviraj R."/>
            <person name="Ravichandran M."/>
            <person name="Natarajan S.D."/>
            <person name="Sobanaa M."/>
            <person name="Hari Krishna Kumar S."/>
            <person name="Chandrasekar V."/>
            <person name="Selvin J."/>
        </authorList>
    </citation>
    <scope>NUCLEOTIDE SEQUENCE</scope>
    <source>
        <strain evidence="6">MP1014</strain>
    </source>
</reference>
<keyword evidence="6" id="KW-0378">Hydrolase</keyword>
<name>A0ABU7ZBZ5_9MICO</name>
<dbReference type="GO" id="GO:0006508">
    <property type="term" value="P:proteolysis"/>
    <property type="evidence" value="ECO:0007669"/>
    <property type="project" value="UniProtKB-KW"/>
</dbReference>
<feature type="transmembrane region" description="Helical" evidence="5">
    <location>
        <begin position="32"/>
        <end position="54"/>
    </location>
</feature>
<dbReference type="Pfam" id="PF02674">
    <property type="entry name" value="Colicin_V"/>
    <property type="match status" value="1"/>
</dbReference>
<dbReference type="Pfam" id="PF13365">
    <property type="entry name" value="Trypsin_2"/>
    <property type="match status" value="1"/>
</dbReference>
<feature type="transmembrane region" description="Helical" evidence="5">
    <location>
        <begin position="60"/>
        <end position="78"/>
    </location>
</feature>
<feature type="transmembrane region" description="Helical" evidence="5">
    <location>
        <begin position="99"/>
        <end position="120"/>
    </location>
</feature>
<comment type="caution">
    <text evidence="6">The sequence shown here is derived from an EMBL/GenBank/DDBJ whole genome shotgun (WGS) entry which is preliminary data.</text>
</comment>
<protein>
    <submittedName>
        <fullName evidence="6">MarP family serine protease</fullName>
        <ecNumber evidence="6">3.4.21.-</ecNumber>
    </submittedName>
</protein>
<dbReference type="InterPro" id="IPR047680">
    <property type="entry name" value="MarP-like"/>
</dbReference>
<dbReference type="Proteomes" id="UP001310387">
    <property type="component" value="Unassembled WGS sequence"/>
</dbReference>
<evidence type="ECO:0000313" key="7">
    <source>
        <dbReference type="Proteomes" id="UP001310387"/>
    </source>
</evidence>
<keyword evidence="4 5" id="KW-0472">Membrane</keyword>
<keyword evidence="6" id="KW-0645">Protease</keyword>
<dbReference type="EMBL" id="JBAGLP010000120">
    <property type="protein sequence ID" value="MEG3616760.1"/>
    <property type="molecule type" value="Genomic_DNA"/>
</dbReference>
<dbReference type="RefSeq" id="WP_332903202.1">
    <property type="nucleotide sequence ID" value="NZ_JBAGLP010000120.1"/>
</dbReference>
<evidence type="ECO:0000256" key="4">
    <source>
        <dbReference type="ARBA" id="ARBA00023136"/>
    </source>
</evidence>
<evidence type="ECO:0000313" key="6">
    <source>
        <dbReference type="EMBL" id="MEG3616760.1"/>
    </source>
</evidence>
<keyword evidence="2 5" id="KW-0812">Transmembrane</keyword>
<evidence type="ECO:0000256" key="1">
    <source>
        <dbReference type="ARBA" id="ARBA00004141"/>
    </source>
</evidence>
<comment type="subcellular location">
    <subcellularLocation>
        <location evidence="1">Membrane</location>
        <topology evidence="1">Multi-pass membrane protein</topology>
    </subcellularLocation>
</comment>
<dbReference type="SUPFAM" id="SSF50494">
    <property type="entry name" value="Trypsin-like serine proteases"/>
    <property type="match status" value="1"/>
</dbReference>
<dbReference type="Gene3D" id="2.40.10.10">
    <property type="entry name" value="Trypsin-like serine proteases"/>
    <property type="match status" value="2"/>
</dbReference>
<dbReference type="GO" id="GO:0008233">
    <property type="term" value="F:peptidase activity"/>
    <property type="evidence" value="ECO:0007669"/>
    <property type="project" value="UniProtKB-KW"/>
</dbReference>
<dbReference type="InterPro" id="IPR043504">
    <property type="entry name" value="Peptidase_S1_PA_chymotrypsin"/>
</dbReference>
<accession>A0ABU7ZBZ5</accession>